<name>A0A5D2C5S2_GOSDA</name>
<dbReference type="Proteomes" id="UP000323506">
    <property type="component" value="Chromosome D06"/>
</dbReference>
<organism evidence="2 3">
    <name type="scientific">Gossypium darwinii</name>
    <name type="common">Darwin's cotton</name>
    <name type="synonym">Gossypium barbadense var. darwinii</name>
    <dbReference type="NCBI Taxonomy" id="34276"/>
    <lineage>
        <taxon>Eukaryota</taxon>
        <taxon>Viridiplantae</taxon>
        <taxon>Streptophyta</taxon>
        <taxon>Embryophyta</taxon>
        <taxon>Tracheophyta</taxon>
        <taxon>Spermatophyta</taxon>
        <taxon>Magnoliopsida</taxon>
        <taxon>eudicotyledons</taxon>
        <taxon>Gunneridae</taxon>
        <taxon>Pentapetalae</taxon>
        <taxon>rosids</taxon>
        <taxon>malvids</taxon>
        <taxon>Malvales</taxon>
        <taxon>Malvaceae</taxon>
        <taxon>Malvoideae</taxon>
        <taxon>Gossypium</taxon>
    </lineage>
</organism>
<dbReference type="EMBL" id="CM017706">
    <property type="protein sequence ID" value="TYG64961.1"/>
    <property type="molecule type" value="Genomic_DNA"/>
</dbReference>
<keyword evidence="3" id="KW-1185">Reference proteome</keyword>
<gene>
    <name evidence="2" type="ORF">ES288_D06G147900v1</name>
</gene>
<evidence type="ECO:0000313" key="3">
    <source>
        <dbReference type="Proteomes" id="UP000323506"/>
    </source>
</evidence>
<feature type="transmembrane region" description="Helical" evidence="1">
    <location>
        <begin position="29"/>
        <end position="48"/>
    </location>
</feature>
<keyword evidence="1" id="KW-1133">Transmembrane helix</keyword>
<dbReference type="AlphaFoldDB" id="A0A5D2C5S2"/>
<keyword evidence="1" id="KW-0472">Membrane</keyword>
<evidence type="ECO:0000256" key="1">
    <source>
        <dbReference type="SAM" id="Phobius"/>
    </source>
</evidence>
<accession>A0A5D2C5S2</accession>
<proteinExistence type="predicted"/>
<evidence type="ECO:0000313" key="2">
    <source>
        <dbReference type="EMBL" id="TYG64961.1"/>
    </source>
</evidence>
<protein>
    <submittedName>
        <fullName evidence="2">Uncharacterized protein</fullName>
    </submittedName>
</protein>
<reference evidence="2 3" key="1">
    <citation type="submission" date="2019-06" db="EMBL/GenBank/DDBJ databases">
        <title>WGS assembly of Gossypium darwinii.</title>
        <authorList>
            <person name="Chen Z.J."/>
            <person name="Sreedasyam A."/>
            <person name="Ando A."/>
            <person name="Song Q."/>
            <person name="De L."/>
            <person name="Hulse-Kemp A."/>
            <person name="Ding M."/>
            <person name="Ye W."/>
            <person name="Kirkbride R."/>
            <person name="Jenkins J."/>
            <person name="Plott C."/>
            <person name="Lovell J."/>
            <person name="Lin Y.-M."/>
            <person name="Vaughn R."/>
            <person name="Liu B."/>
            <person name="Li W."/>
            <person name="Simpson S."/>
            <person name="Scheffler B."/>
            <person name="Saski C."/>
            <person name="Grover C."/>
            <person name="Hu G."/>
            <person name="Conover J."/>
            <person name="Carlson J."/>
            <person name="Shu S."/>
            <person name="Boston L."/>
            <person name="Williams M."/>
            <person name="Peterson D."/>
            <person name="Mcgee K."/>
            <person name="Jones D."/>
            <person name="Wendel J."/>
            <person name="Stelly D."/>
            <person name="Grimwood J."/>
            <person name="Schmutz J."/>
        </authorList>
    </citation>
    <scope>NUCLEOTIDE SEQUENCE [LARGE SCALE GENOMIC DNA]</scope>
    <source>
        <strain evidence="2">1808015.09</strain>
    </source>
</reference>
<keyword evidence="1" id="KW-0812">Transmembrane</keyword>
<sequence length="80" mass="9673">MEKKMTKKVTGNFRQCFFLHFIMNEIFNSLLKTHFLGFVVFSGLVIWVSKKKKFLRWADKYQVPDINKYLHCNDDTITFF</sequence>